<evidence type="ECO:0000256" key="1">
    <source>
        <dbReference type="ARBA" id="ARBA00022553"/>
    </source>
</evidence>
<dbReference type="PANTHER" id="PTHR44591">
    <property type="entry name" value="STRESS RESPONSE REGULATOR PROTEIN 1"/>
    <property type="match status" value="1"/>
</dbReference>
<evidence type="ECO:0000313" key="5">
    <source>
        <dbReference type="Proteomes" id="UP001154240"/>
    </source>
</evidence>
<evidence type="ECO:0000256" key="2">
    <source>
        <dbReference type="PROSITE-ProRule" id="PRU00169"/>
    </source>
</evidence>
<keyword evidence="5" id="KW-1185">Reference proteome</keyword>
<dbReference type="Gene3D" id="3.40.50.2300">
    <property type="match status" value="1"/>
</dbReference>
<sequence>MKKKIKILIVDDEYAFCRSLKIFFDKIGFQALIATNGEHALDIVREEKPAIMTLDIRMPGFNGYDILQKVKRLDPDLFIIVVTAIDVPNMEEMLEHSGAHALLHKPIDLQKLSDTLYGFVGHLL</sequence>
<gene>
    <name evidence="4" type="ORF">OLX77_11930</name>
</gene>
<dbReference type="SMART" id="SM00448">
    <property type="entry name" value="REC"/>
    <property type="match status" value="1"/>
</dbReference>
<evidence type="ECO:0000313" key="4">
    <source>
        <dbReference type="EMBL" id="MDG4476863.1"/>
    </source>
</evidence>
<dbReference type="RefSeq" id="WP_307633828.1">
    <property type="nucleotide sequence ID" value="NZ_JAPHEH010000001.1"/>
</dbReference>
<dbReference type="InterPro" id="IPR050595">
    <property type="entry name" value="Bact_response_regulator"/>
</dbReference>
<dbReference type="PROSITE" id="PS50110">
    <property type="entry name" value="RESPONSE_REGULATORY"/>
    <property type="match status" value="1"/>
</dbReference>
<dbReference type="AlphaFoldDB" id="A0A9X4MJV8"/>
<dbReference type="EMBL" id="JAPHEH010000001">
    <property type="protein sequence ID" value="MDG4476863.1"/>
    <property type="molecule type" value="Genomic_DNA"/>
</dbReference>
<dbReference type="InterPro" id="IPR011006">
    <property type="entry name" value="CheY-like_superfamily"/>
</dbReference>
<reference evidence="4" key="1">
    <citation type="journal article" date="2022" name="bioRxiv">
        <title>Thiovibrio frasassiensisgen. nov., sp. nov., an autotrophic, elemental sulfur disproportionating bacterium isolated from sulfidic karst sediment, and proposal of Thiovibrionaceae fam. nov.</title>
        <authorList>
            <person name="Aronson H."/>
            <person name="Thomas C."/>
            <person name="Bhattacharyya M."/>
            <person name="Eckstein S."/>
            <person name="Jensen S."/>
            <person name="Barco R."/>
            <person name="Macalady J."/>
            <person name="Amend J."/>
        </authorList>
    </citation>
    <scope>NUCLEOTIDE SEQUENCE</scope>
    <source>
        <strain evidence="4">RS19-109</strain>
    </source>
</reference>
<protein>
    <submittedName>
        <fullName evidence="4">Response regulator</fullName>
    </submittedName>
</protein>
<dbReference type="GO" id="GO:0000160">
    <property type="term" value="P:phosphorelay signal transduction system"/>
    <property type="evidence" value="ECO:0007669"/>
    <property type="project" value="InterPro"/>
</dbReference>
<dbReference type="PANTHER" id="PTHR44591:SF3">
    <property type="entry name" value="RESPONSE REGULATORY DOMAIN-CONTAINING PROTEIN"/>
    <property type="match status" value="1"/>
</dbReference>
<dbReference type="InterPro" id="IPR001789">
    <property type="entry name" value="Sig_transdc_resp-reg_receiver"/>
</dbReference>
<comment type="caution">
    <text evidence="4">The sequence shown here is derived from an EMBL/GenBank/DDBJ whole genome shotgun (WGS) entry which is preliminary data.</text>
</comment>
<keyword evidence="1 2" id="KW-0597">Phosphoprotein</keyword>
<dbReference type="Pfam" id="PF00072">
    <property type="entry name" value="Response_reg"/>
    <property type="match status" value="1"/>
</dbReference>
<proteinExistence type="predicted"/>
<dbReference type="CDD" id="cd00156">
    <property type="entry name" value="REC"/>
    <property type="match status" value="1"/>
</dbReference>
<organism evidence="4 5">
    <name type="scientific">Thiovibrio frasassiensis</name>
    <dbReference type="NCBI Taxonomy" id="2984131"/>
    <lineage>
        <taxon>Bacteria</taxon>
        <taxon>Pseudomonadati</taxon>
        <taxon>Thermodesulfobacteriota</taxon>
        <taxon>Desulfobulbia</taxon>
        <taxon>Desulfobulbales</taxon>
        <taxon>Thiovibrionaceae</taxon>
        <taxon>Thiovibrio</taxon>
    </lineage>
</organism>
<feature type="domain" description="Response regulatory" evidence="3">
    <location>
        <begin position="6"/>
        <end position="120"/>
    </location>
</feature>
<evidence type="ECO:0000259" key="3">
    <source>
        <dbReference type="PROSITE" id="PS50110"/>
    </source>
</evidence>
<feature type="modified residue" description="4-aspartylphosphate" evidence="2">
    <location>
        <position position="55"/>
    </location>
</feature>
<name>A0A9X4MJV8_9BACT</name>
<reference evidence="4" key="2">
    <citation type="submission" date="2022-10" db="EMBL/GenBank/DDBJ databases">
        <authorList>
            <person name="Aronson H.S."/>
        </authorList>
    </citation>
    <scope>NUCLEOTIDE SEQUENCE</scope>
    <source>
        <strain evidence="4">RS19-109</strain>
    </source>
</reference>
<dbReference type="Proteomes" id="UP001154240">
    <property type="component" value="Unassembled WGS sequence"/>
</dbReference>
<dbReference type="SUPFAM" id="SSF52172">
    <property type="entry name" value="CheY-like"/>
    <property type="match status" value="1"/>
</dbReference>
<accession>A0A9X4MJV8</accession>